<dbReference type="Pfam" id="PF12833">
    <property type="entry name" value="HTH_18"/>
    <property type="match status" value="1"/>
</dbReference>
<evidence type="ECO:0000256" key="3">
    <source>
        <dbReference type="ARBA" id="ARBA00023163"/>
    </source>
</evidence>
<sequence>MREGASWVRETLDTNAIPPGDREELIRHAVWESVVRIDINHHLSPQDLSVQVALDNAGVIGICSARATGLTIQRTPRLAREDTEPAVFLGLQLSGSSMVIQNGREALLKPGDFALYDTAVPYTLAFDSGVDQHFLRFPRSALALPDRSLREITATTLGPDNPVAALAAGYFKQVAVTEALHRGPNAEAIAEPSVELLRAVVASQLGNSDLARGPMAETLNLRIIRYLRAHLADRDLSAERIAAAHGISVRHLYAVLAKSNVTLGEWIRSHRLEECRRELADPRARYRTIAAIARGWGFVDATHFSKVFKQAYGMTPRAWRNLDRSAEASGG</sequence>
<evidence type="ECO:0000259" key="4">
    <source>
        <dbReference type="PROSITE" id="PS01124"/>
    </source>
</evidence>
<keyword evidence="3" id="KW-0804">Transcription</keyword>
<reference evidence="5 6" key="1">
    <citation type="submission" date="2015-07" db="EMBL/GenBank/DDBJ databases">
        <authorList>
            <person name="Ju K.-S."/>
            <person name="Doroghazi J.R."/>
            <person name="Metcalf W.W."/>
        </authorList>
    </citation>
    <scope>NUCLEOTIDE SEQUENCE [LARGE SCALE GENOMIC DNA]</scope>
    <source>
        <strain evidence="5 6">NRRL B-3589</strain>
    </source>
</reference>
<dbReference type="Proteomes" id="UP000037020">
    <property type="component" value="Unassembled WGS sequence"/>
</dbReference>
<evidence type="ECO:0000256" key="1">
    <source>
        <dbReference type="ARBA" id="ARBA00023015"/>
    </source>
</evidence>
<keyword evidence="6" id="KW-1185">Reference proteome</keyword>
<dbReference type="Gene3D" id="1.10.10.60">
    <property type="entry name" value="Homeodomain-like"/>
    <property type="match status" value="1"/>
</dbReference>
<dbReference type="PRINTS" id="PR00032">
    <property type="entry name" value="HTHARAC"/>
</dbReference>
<dbReference type="SUPFAM" id="SSF46689">
    <property type="entry name" value="Homeodomain-like"/>
    <property type="match status" value="1"/>
</dbReference>
<dbReference type="SMART" id="SM00342">
    <property type="entry name" value="HTH_ARAC"/>
    <property type="match status" value="1"/>
</dbReference>
<dbReference type="InterPro" id="IPR009057">
    <property type="entry name" value="Homeodomain-like_sf"/>
</dbReference>
<name>A0ABR5JEG5_9ACTN</name>
<keyword evidence="2" id="KW-0238">DNA-binding</keyword>
<gene>
    <name evidence="5" type="ORF">ADK38_01140</name>
</gene>
<evidence type="ECO:0000313" key="6">
    <source>
        <dbReference type="Proteomes" id="UP000037020"/>
    </source>
</evidence>
<evidence type="ECO:0000313" key="5">
    <source>
        <dbReference type="EMBL" id="KOG91810.1"/>
    </source>
</evidence>
<protein>
    <submittedName>
        <fullName evidence="5">AraC family transcriptional regulator</fullName>
    </submittedName>
</protein>
<dbReference type="InterPro" id="IPR018060">
    <property type="entry name" value="HTH_AraC"/>
</dbReference>
<dbReference type="InterPro" id="IPR050204">
    <property type="entry name" value="AraC_XylS_family_regulators"/>
</dbReference>
<proteinExistence type="predicted"/>
<keyword evidence="1" id="KW-0805">Transcription regulation</keyword>
<dbReference type="Pfam" id="PF14525">
    <property type="entry name" value="AraC_binding_2"/>
    <property type="match status" value="1"/>
</dbReference>
<comment type="caution">
    <text evidence="5">The sequence shown here is derived from an EMBL/GenBank/DDBJ whole genome shotgun (WGS) entry which is preliminary data.</text>
</comment>
<organism evidence="5 6">
    <name type="scientific">Streptomyces varsoviensis</name>
    <dbReference type="NCBI Taxonomy" id="67373"/>
    <lineage>
        <taxon>Bacteria</taxon>
        <taxon>Bacillati</taxon>
        <taxon>Actinomycetota</taxon>
        <taxon>Actinomycetes</taxon>
        <taxon>Kitasatosporales</taxon>
        <taxon>Streptomycetaceae</taxon>
        <taxon>Streptomyces</taxon>
    </lineage>
</organism>
<accession>A0ABR5JEG5</accession>
<dbReference type="InterPro" id="IPR035418">
    <property type="entry name" value="AraC-bd_2"/>
</dbReference>
<feature type="domain" description="HTH araC/xylS-type" evidence="4">
    <location>
        <begin position="221"/>
        <end position="322"/>
    </location>
</feature>
<dbReference type="EMBL" id="LGUT01000085">
    <property type="protein sequence ID" value="KOG91810.1"/>
    <property type="molecule type" value="Genomic_DNA"/>
</dbReference>
<evidence type="ECO:0000256" key="2">
    <source>
        <dbReference type="ARBA" id="ARBA00023125"/>
    </source>
</evidence>
<dbReference type="PANTHER" id="PTHR46796">
    <property type="entry name" value="HTH-TYPE TRANSCRIPTIONAL ACTIVATOR RHAS-RELATED"/>
    <property type="match status" value="1"/>
</dbReference>
<dbReference type="InterPro" id="IPR020449">
    <property type="entry name" value="Tscrpt_reg_AraC-type_HTH"/>
</dbReference>
<dbReference type="PROSITE" id="PS01124">
    <property type="entry name" value="HTH_ARAC_FAMILY_2"/>
    <property type="match status" value="1"/>
</dbReference>
<dbReference type="PANTHER" id="PTHR46796:SF6">
    <property type="entry name" value="ARAC SUBFAMILY"/>
    <property type="match status" value="1"/>
</dbReference>